<dbReference type="PROSITE" id="PS50110">
    <property type="entry name" value="RESPONSE_REGULATORY"/>
    <property type="match status" value="1"/>
</dbReference>
<dbReference type="SMART" id="SM00448">
    <property type="entry name" value="REC"/>
    <property type="match status" value="1"/>
</dbReference>
<reference evidence="12" key="2">
    <citation type="journal article" date="2021" name="PeerJ">
        <title>Extensive microbial diversity within the chicken gut microbiome revealed by metagenomics and culture.</title>
        <authorList>
            <person name="Gilroy R."/>
            <person name="Ravi A."/>
            <person name="Getino M."/>
            <person name="Pursley I."/>
            <person name="Horton D.L."/>
            <person name="Alikhan N.F."/>
            <person name="Baker D."/>
            <person name="Gharbi K."/>
            <person name="Hall N."/>
            <person name="Watson M."/>
            <person name="Adriaenssens E.M."/>
            <person name="Foster-Nyarko E."/>
            <person name="Jarju S."/>
            <person name="Secka A."/>
            <person name="Antonio M."/>
            <person name="Oren A."/>
            <person name="Chaudhuri R.R."/>
            <person name="La Ragione R."/>
            <person name="Hildebrand F."/>
            <person name="Pallen M.J."/>
        </authorList>
    </citation>
    <scope>NUCLEOTIDE SEQUENCE</scope>
    <source>
        <strain evidence="12">CHK176-6737</strain>
    </source>
</reference>
<evidence type="ECO:0000256" key="6">
    <source>
        <dbReference type="ARBA" id="ARBA00023163"/>
    </source>
</evidence>
<dbReference type="SMART" id="SM00862">
    <property type="entry name" value="Trans_reg_C"/>
    <property type="match status" value="1"/>
</dbReference>
<evidence type="ECO:0000256" key="7">
    <source>
        <dbReference type="ARBA" id="ARBA00024867"/>
    </source>
</evidence>
<dbReference type="GO" id="GO:0000976">
    <property type="term" value="F:transcription cis-regulatory region binding"/>
    <property type="evidence" value="ECO:0007669"/>
    <property type="project" value="TreeGrafter"/>
</dbReference>
<dbReference type="Gene3D" id="3.40.50.2300">
    <property type="match status" value="1"/>
</dbReference>
<dbReference type="CDD" id="cd00383">
    <property type="entry name" value="trans_reg_C"/>
    <property type="match status" value="1"/>
</dbReference>
<dbReference type="SUPFAM" id="SSF52172">
    <property type="entry name" value="CheY-like"/>
    <property type="match status" value="1"/>
</dbReference>
<comment type="function">
    <text evidence="7">May play the central regulatory role in sporulation. It may be an element of the effector pathway responsible for the activation of sporulation genes in response to nutritional stress. Spo0A may act in concert with spo0H (a sigma factor) to control the expression of some genes that are critical to the sporulation process.</text>
</comment>
<evidence type="ECO:0000259" key="11">
    <source>
        <dbReference type="PROSITE" id="PS51755"/>
    </source>
</evidence>
<feature type="domain" description="Response regulatory" evidence="10">
    <location>
        <begin position="11"/>
        <end position="125"/>
    </location>
</feature>
<dbReference type="InterPro" id="IPR001789">
    <property type="entry name" value="Sig_transdc_resp-reg_receiver"/>
</dbReference>
<dbReference type="Gene3D" id="1.10.10.10">
    <property type="entry name" value="Winged helix-like DNA-binding domain superfamily/Winged helix DNA-binding domain"/>
    <property type="match status" value="1"/>
</dbReference>
<keyword evidence="6" id="KW-0804">Transcription</keyword>
<dbReference type="GO" id="GO:0000156">
    <property type="term" value="F:phosphorelay response regulator activity"/>
    <property type="evidence" value="ECO:0007669"/>
    <property type="project" value="TreeGrafter"/>
</dbReference>
<protein>
    <recommendedName>
        <fullName evidence="1">Stage 0 sporulation protein A homolog</fullName>
    </recommendedName>
</protein>
<dbReference type="AlphaFoldDB" id="A0A9D1MTK0"/>
<dbReference type="InterPro" id="IPR036388">
    <property type="entry name" value="WH-like_DNA-bd_sf"/>
</dbReference>
<gene>
    <name evidence="12" type="ORF">IAD23_01580</name>
</gene>
<dbReference type="Pfam" id="PF00072">
    <property type="entry name" value="Response_reg"/>
    <property type="match status" value="1"/>
</dbReference>
<evidence type="ECO:0000313" key="12">
    <source>
        <dbReference type="EMBL" id="HIU68634.1"/>
    </source>
</evidence>
<keyword evidence="2 8" id="KW-0597">Phosphoprotein</keyword>
<feature type="domain" description="OmpR/PhoB-type" evidence="11">
    <location>
        <begin position="139"/>
        <end position="238"/>
    </location>
</feature>
<reference evidence="12" key="1">
    <citation type="submission" date="2020-10" db="EMBL/GenBank/DDBJ databases">
        <authorList>
            <person name="Gilroy R."/>
        </authorList>
    </citation>
    <scope>NUCLEOTIDE SEQUENCE</scope>
    <source>
        <strain evidence="12">CHK176-6737</strain>
    </source>
</reference>
<name>A0A9D1MTK0_9FIRM</name>
<keyword evidence="3" id="KW-0902">Two-component regulatory system</keyword>
<evidence type="ECO:0000256" key="2">
    <source>
        <dbReference type="ARBA" id="ARBA00022553"/>
    </source>
</evidence>
<accession>A0A9D1MTK0</accession>
<evidence type="ECO:0000313" key="13">
    <source>
        <dbReference type="Proteomes" id="UP000824125"/>
    </source>
</evidence>
<dbReference type="PROSITE" id="PS51755">
    <property type="entry name" value="OMPR_PHOB"/>
    <property type="match status" value="1"/>
</dbReference>
<evidence type="ECO:0000259" key="10">
    <source>
        <dbReference type="PROSITE" id="PS50110"/>
    </source>
</evidence>
<dbReference type="Proteomes" id="UP000824125">
    <property type="component" value="Unassembled WGS sequence"/>
</dbReference>
<keyword evidence="4" id="KW-0805">Transcription regulation</keyword>
<dbReference type="InterPro" id="IPR001867">
    <property type="entry name" value="OmpR/PhoB-type_DNA-bd"/>
</dbReference>
<evidence type="ECO:0000256" key="4">
    <source>
        <dbReference type="ARBA" id="ARBA00023015"/>
    </source>
</evidence>
<evidence type="ECO:0000256" key="3">
    <source>
        <dbReference type="ARBA" id="ARBA00023012"/>
    </source>
</evidence>
<feature type="modified residue" description="4-aspartylphosphate" evidence="8">
    <location>
        <position position="61"/>
    </location>
</feature>
<proteinExistence type="predicted"/>
<dbReference type="PANTHER" id="PTHR48111">
    <property type="entry name" value="REGULATOR OF RPOS"/>
    <property type="match status" value="1"/>
</dbReference>
<evidence type="ECO:0000256" key="9">
    <source>
        <dbReference type="PROSITE-ProRule" id="PRU01091"/>
    </source>
</evidence>
<feature type="DNA-binding region" description="OmpR/PhoB-type" evidence="9">
    <location>
        <begin position="139"/>
        <end position="238"/>
    </location>
</feature>
<comment type="caution">
    <text evidence="12">The sequence shown here is derived from an EMBL/GenBank/DDBJ whole genome shotgun (WGS) entry which is preliminary data.</text>
</comment>
<dbReference type="EMBL" id="DVNM01000008">
    <property type="protein sequence ID" value="HIU68634.1"/>
    <property type="molecule type" value="Genomic_DNA"/>
</dbReference>
<dbReference type="GO" id="GO:0006355">
    <property type="term" value="P:regulation of DNA-templated transcription"/>
    <property type="evidence" value="ECO:0007669"/>
    <property type="project" value="InterPro"/>
</dbReference>
<dbReference type="CDD" id="cd17574">
    <property type="entry name" value="REC_OmpR"/>
    <property type="match status" value="1"/>
</dbReference>
<dbReference type="InterPro" id="IPR011006">
    <property type="entry name" value="CheY-like_superfamily"/>
</dbReference>
<dbReference type="Pfam" id="PF00486">
    <property type="entry name" value="Trans_reg_C"/>
    <property type="match status" value="1"/>
</dbReference>
<keyword evidence="5 9" id="KW-0238">DNA-binding</keyword>
<dbReference type="PANTHER" id="PTHR48111:SF2">
    <property type="entry name" value="RESPONSE REGULATOR SAER"/>
    <property type="match status" value="1"/>
</dbReference>
<evidence type="ECO:0000256" key="5">
    <source>
        <dbReference type="ARBA" id="ARBA00023125"/>
    </source>
</evidence>
<dbReference type="FunFam" id="3.40.50.2300:FF:000001">
    <property type="entry name" value="DNA-binding response regulator PhoB"/>
    <property type="match status" value="1"/>
</dbReference>
<dbReference type="GO" id="GO:0032993">
    <property type="term" value="C:protein-DNA complex"/>
    <property type="evidence" value="ECO:0007669"/>
    <property type="project" value="TreeGrafter"/>
</dbReference>
<evidence type="ECO:0000256" key="8">
    <source>
        <dbReference type="PROSITE-ProRule" id="PRU00169"/>
    </source>
</evidence>
<dbReference type="InterPro" id="IPR039420">
    <property type="entry name" value="WalR-like"/>
</dbReference>
<dbReference type="GO" id="GO:0005829">
    <property type="term" value="C:cytosol"/>
    <property type="evidence" value="ECO:0007669"/>
    <property type="project" value="TreeGrafter"/>
</dbReference>
<evidence type="ECO:0000256" key="1">
    <source>
        <dbReference type="ARBA" id="ARBA00018672"/>
    </source>
</evidence>
<sequence>METNTVNRKAVILVVDDDPNIREILCVQLRGAGYEVLTAANGAEAVDAVSQQINIDLILLDIMMPEMSGIEACRQLRRFSSAPVMFLTAKSQEMDKAEAYASGGDDYLVKPFSTAELLMKVHSLLRRYFVYKGKPQPDMSLIEIGPLRIDTAVRAVTVQENKVDLTDTEYEILILLVQNCGRTLGVRQIYEGVWQQKFMPSSANTVMVHVLNLRRKLQKNGAGDIIKTVWGKGYQIDEY</sequence>
<organism evidence="12 13">
    <name type="scientific">Candidatus Scybalenecus merdavium</name>
    <dbReference type="NCBI Taxonomy" id="2840939"/>
    <lineage>
        <taxon>Bacteria</taxon>
        <taxon>Bacillati</taxon>
        <taxon>Bacillota</taxon>
        <taxon>Clostridia</taxon>
        <taxon>Eubacteriales</taxon>
        <taxon>Oscillospiraceae</taxon>
        <taxon>Oscillospiraceae incertae sedis</taxon>
        <taxon>Candidatus Scybalenecus</taxon>
    </lineage>
</organism>